<keyword evidence="2" id="KW-0732">Signal</keyword>
<keyword evidence="4" id="KW-1185">Reference proteome</keyword>
<feature type="region of interest" description="Disordered" evidence="1">
    <location>
        <begin position="24"/>
        <end position="71"/>
    </location>
</feature>
<evidence type="ECO:0000256" key="1">
    <source>
        <dbReference type="SAM" id="MobiDB-lite"/>
    </source>
</evidence>
<dbReference type="OrthoDB" id="2249663at2"/>
<dbReference type="AlphaFoldDB" id="A0A220U2R4"/>
<organism evidence="3 4">
    <name type="scientific">Virgibacillus phasianinus</name>
    <dbReference type="NCBI Taxonomy" id="2017483"/>
    <lineage>
        <taxon>Bacteria</taxon>
        <taxon>Bacillati</taxon>
        <taxon>Bacillota</taxon>
        <taxon>Bacilli</taxon>
        <taxon>Bacillales</taxon>
        <taxon>Bacillaceae</taxon>
        <taxon>Virgibacillus</taxon>
    </lineage>
</organism>
<evidence type="ECO:0000256" key="2">
    <source>
        <dbReference type="SAM" id="SignalP"/>
    </source>
</evidence>
<reference evidence="3 4" key="1">
    <citation type="submission" date="2017-07" db="EMBL/GenBank/DDBJ databases">
        <title>Virgibacillus sp. LM2416.</title>
        <authorList>
            <person name="Tak E.J."/>
            <person name="Bae J.-W."/>
        </authorList>
    </citation>
    <scope>NUCLEOTIDE SEQUENCE [LARGE SCALE GENOMIC DNA]</scope>
    <source>
        <strain evidence="3 4">LM2416</strain>
    </source>
</reference>
<gene>
    <name evidence="3" type="ORF">CFK37_08920</name>
</gene>
<sequence length="183" mass="19858">MKKLFCVSGVLLAIGIMLGACSEDNSKEATTGDAQPEQEESTSDIQSEQKDESTGDVQSETEEEVVTADEDVASLEKTVTGLLEDTFAETMTVSFDEESKIYKLTPTDSEFIIELDLMIQGKKSFDDWNEMASSMASMSESVTKVLGKGYGVAVMNPVNSDKVLLLVSDGIIIYDSFKDGGFQ</sequence>
<evidence type="ECO:0000313" key="3">
    <source>
        <dbReference type="EMBL" id="ASK62272.1"/>
    </source>
</evidence>
<proteinExistence type="predicted"/>
<dbReference type="RefSeq" id="WP_089061532.1">
    <property type="nucleotide sequence ID" value="NZ_CP022315.1"/>
</dbReference>
<feature type="signal peptide" evidence="2">
    <location>
        <begin position="1"/>
        <end position="22"/>
    </location>
</feature>
<feature type="compositionally biased region" description="Acidic residues" evidence="1">
    <location>
        <begin position="59"/>
        <end position="71"/>
    </location>
</feature>
<dbReference type="PROSITE" id="PS51257">
    <property type="entry name" value="PROKAR_LIPOPROTEIN"/>
    <property type="match status" value="1"/>
</dbReference>
<evidence type="ECO:0000313" key="4">
    <source>
        <dbReference type="Proteomes" id="UP000198312"/>
    </source>
</evidence>
<dbReference type="EMBL" id="CP022315">
    <property type="protein sequence ID" value="ASK62272.1"/>
    <property type="molecule type" value="Genomic_DNA"/>
</dbReference>
<dbReference type="Proteomes" id="UP000198312">
    <property type="component" value="Chromosome"/>
</dbReference>
<dbReference type="KEGG" id="vil:CFK37_08920"/>
<accession>A0A220U2R4</accession>
<protein>
    <submittedName>
        <fullName evidence="3">Uncharacterized protein</fullName>
    </submittedName>
</protein>
<feature type="chain" id="PRO_5039728716" evidence="2">
    <location>
        <begin position="23"/>
        <end position="183"/>
    </location>
</feature>
<name>A0A220U2R4_9BACI</name>